<comment type="function">
    <text evidence="6">Component of a complex that catalyzes the oxidation of glycolate to glyoxylate.</text>
</comment>
<dbReference type="InterPro" id="IPR009051">
    <property type="entry name" value="Helical_ferredxn"/>
</dbReference>
<dbReference type="InterPro" id="IPR017896">
    <property type="entry name" value="4Fe4S_Fe-S-bd"/>
</dbReference>
<keyword evidence="6" id="KW-0249">Electron transport</keyword>
<evidence type="ECO:0000256" key="1">
    <source>
        <dbReference type="ARBA" id="ARBA00022485"/>
    </source>
</evidence>
<dbReference type="InterPro" id="IPR004017">
    <property type="entry name" value="Cys_rich_dom"/>
</dbReference>
<dbReference type="Proteomes" id="UP000502699">
    <property type="component" value="Chromosome"/>
</dbReference>
<keyword evidence="5 6" id="KW-0411">Iron-sulfur</keyword>
<dbReference type="Pfam" id="PF02754">
    <property type="entry name" value="CCG"/>
    <property type="match status" value="2"/>
</dbReference>
<comment type="catalytic activity">
    <reaction evidence="6">
        <text>glycolate + A = glyoxylate + AH2</text>
        <dbReference type="Rhea" id="RHEA:21264"/>
        <dbReference type="ChEBI" id="CHEBI:13193"/>
        <dbReference type="ChEBI" id="CHEBI:17499"/>
        <dbReference type="ChEBI" id="CHEBI:29805"/>
        <dbReference type="ChEBI" id="CHEBI:36655"/>
        <dbReference type="EC" id="1.1.99.14"/>
    </reaction>
</comment>
<evidence type="ECO:0000256" key="3">
    <source>
        <dbReference type="ARBA" id="ARBA00022737"/>
    </source>
</evidence>
<keyword evidence="4 6" id="KW-0408">Iron</keyword>
<gene>
    <name evidence="8" type="ORF">GWK36_13195</name>
</gene>
<evidence type="ECO:0000256" key="4">
    <source>
        <dbReference type="ARBA" id="ARBA00023004"/>
    </source>
</evidence>
<sequence>MAQPACCKPPSCEILPDLRTSSSELPSRQALLYLADQCVKCGYCLLVCPTYAQTQDEAESPRGRIALIQGWLGGQLVMTPRLAGHLDRCLLCRACESACPSGVAYGDIMKGARAHRFAALPFWQRLWLGLWLDLLANGRWIQAAAHLSRAYTRLMEGLARWHRPAAHRTRRSQMPANIGAISPPSSTAGFSPLHLMRRSGRNLPSAQRCLHLGTLYRLFRPLAQTAHPVAAQSPAHADIDLFIGCTGTSIQGQAFAAALTLCAHLGVQARIPTKSPCCGAIHRHQGLIAAADRALARCTALYADRPLIGVASTCIAELRAAPRLAQAQELCAYLDRLPWPAALELAPLPRRVLVHEPCSHRHLLGGNAAVWRLLARIPDIQLLCLPGETRCCGAAGIYLLQQPAMAQALLAEFIAHIRQLDPAIIVTTNPGCALHLVAGVRESGLEIEVCHPVELIARQLRA</sequence>
<proteinExistence type="predicted"/>
<feature type="domain" description="4Fe-4S ferredoxin-type" evidence="7">
    <location>
        <begin position="80"/>
        <end position="109"/>
    </location>
</feature>
<keyword evidence="9" id="KW-1185">Reference proteome</keyword>
<feature type="domain" description="4Fe-4S ferredoxin-type" evidence="7">
    <location>
        <begin position="29"/>
        <end position="58"/>
    </location>
</feature>
<evidence type="ECO:0000256" key="5">
    <source>
        <dbReference type="ARBA" id="ARBA00023014"/>
    </source>
</evidence>
<keyword evidence="6" id="KW-0813">Transport</keyword>
<dbReference type="PANTHER" id="PTHR32479">
    <property type="entry name" value="GLYCOLATE OXIDASE IRON-SULFUR SUBUNIT"/>
    <property type="match status" value="1"/>
</dbReference>
<dbReference type="EC" id="1.1.99.14" evidence="6"/>
<dbReference type="AlphaFoldDB" id="A0A6G7VG06"/>
<dbReference type="KEGG" id="cjap:GWK36_13195"/>
<evidence type="ECO:0000256" key="6">
    <source>
        <dbReference type="PIRNR" id="PIRNR000139"/>
    </source>
</evidence>
<comment type="cofactor">
    <cofactor evidence="6">
        <name>[4Fe-4S] cluster</name>
        <dbReference type="ChEBI" id="CHEBI:49883"/>
    </cofactor>
    <text evidence="6">Binds 2 [4Fe-4S] clusters.</text>
</comment>
<protein>
    <recommendedName>
        <fullName evidence="6">Glycolate oxidase iron-sulfur subunit</fullName>
        <ecNumber evidence="6">1.1.99.14</ecNumber>
    </recommendedName>
</protein>
<reference evidence="9" key="1">
    <citation type="submission" date="2020-01" db="EMBL/GenBank/DDBJ databases">
        <title>Caldichromatium gen. nov., sp. nov., a thermophilic purple sulfur bacterium member of the family Chromatiaceae isolated from Nakabusa hot spring, Japan.</title>
        <authorList>
            <person name="Saini M.K."/>
            <person name="Hanada S."/>
            <person name="Tank M."/>
        </authorList>
    </citation>
    <scope>NUCLEOTIDE SEQUENCE [LARGE SCALE GENOMIC DNA]</scope>
    <source>
        <strain evidence="9">No.7</strain>
    </source>
</reference>
<dbReference type="Gene3D" id="1.10.1060.10">
    <property type="entry name" value="Alpha-helical ferredoxin"/>
    <property type="match status" value="1"/>
</dbReference>
<comment type="catalytic activity">
    <reaction evidence="6">
        <text>(R)-lactate + A = pyruvate + AH2</text>
        <dbReference type="Rhea" id="RHEA:15089"/>
        <dbReference type="ChEBI" id="CHEBI:13193"/>
        <dbReference type="ChEBI" id="CHEBI:15361"/>
        <dbReference type="ChEBI" id="CHEBI:16004"/>
        <dbReference type="ChEBI" id="CHEBI:17499"/>
    </reaction>
</comment>
<keyword evidence="2 6" id="KW-0479">Metal-binding</keyword>
<dbReference type="SUPFAM" id="SSF54862">
    <property type="entry name" value="4Fe-4S ferredoxins"/>
    <property type="match status" value="1"/>
</dbReference>
<keyword evidence="3" id="KW-0677">Repeat</keyword>
<evidence type="ECO:0000313" key="9">
    <source>
        <dbReference type="Proteomes" id="UP000502699"/>
    </source>
</evidence>
<dbReference type="Pfam" id="PF13183">
    <property type="entry name" value="Fer4_8"/>
    <property type="match status" value="1"/>
</dbReference>
<dbReference type="InterPro" id="IPR017900">
    <property type="entry name" value="4Fe4S_Fe_S_CS"/>
</dbReference>
<dbReference type="PIRSF" id="PIRSF000139">
    <property type="entry name" value="Glc_ox_4Fe-4S"/>
    <property type="match status" value="1"/>
</dbReference>
<evidence type="ECO:0000313" key="8">
    <source>
        <dbReference type="EMBL" id="QIK38778.1"/>
    </source>
</evidence>
<evidence type="ECO:0000256" key="2">
    <source>
        <dbReference type="ARBA" id="ARBA00022723"/>
    </source>
</evidence>
<keyword evidence="1 6" id="KW-0004">4Fe-4S</keyword>
<dbReference type="GO" id="GO:0046872">
    <property type="term" value="F:metal ion binding"/>
    <property type="evidence" value="ECO:0007669"/>
    <property type="project" value="UniProtKB-UniRule"/>
</dbReference>
<dbReference type="GO" id="GO:0051539">
    <property type="term" value="F:4 iron, 4 sulfur cluster binding"/>
    <property type="evidence" value="ECO:0007669"/>
    <property type="project" value="UniProtKB-UniRule"/>
</dbReference>
<dbReference type="PROSITE" id="PS00198">
    <property type="entry name" value="4FE4S_FER_1"/>
    <property type="match status" value="2"/>
</dbReference>
<dbReference type="InterPro" id="IPR012257">
    <property type="entry name" value="Glc_ox_4Fe-4S"/>
</dbReference>
<organism evidence="8 9">
    <name type="scientific">Caldichromatium japonicum</name>
    <dbReference type="NCBI Taxonomy" id="2699430"/>
    <lineage>
        <taxon>Bacteria</taxon>
        <taxon>Pseudomonadati</taxon>
        <taxon>Pseudomonadota</taxon>
        <taxon>Gammaproteobacteria</taxon>
        <taxon>Chromatiales</taxon>
        <taxon>Chromatiaceae</taxon>
        <taxon>Caldichromatium</taxon>
    </lineage>
</organism>
<evidence type="ECO:0000259" key="7">
    <source>
        <dbReference type="PROSITE" id="PS51379"/>
    </source>
</evidence>
<accession>A0A6G7VG06</accession>
<dbReference type="EMBL" id="CP048029">
    <property type="protein sequence ID" value="QIK38778.1"/>
    <property type="molecule type" value="Genomic_DNA"/>
</dbReference>
<dbReference type="GO" id="GO:0019154">
    <property type="term" value="F:glycolate dehydrogenase activity"/>
    <property type="evidence" value="ECO:0007669"/>
    <property type="project" value="UniProtKB-EC"/>
</dbReference>
<dbReference type="PROSITE" id="PS51379">
    <property type="entry name" value="4FE4S_FER_2"/>
    <property type="match status" value="2"/>
</dbReference>
<name>A0A6G7VG06_9GAMM</name>